<dbReference type="Proteomes" id="UP000006402">
    <property type="component" value="Unassembled WGS sequence"/>
</dbReference>
<evidence type="ECO:0000256" key="1">
    <source>
        <dbReference type="ARBA" id="ARBA00022490"/>
    </source>
</evidence>
<dbReference type="InterPro" id="IPR017860">
    <property type="entry name" value="Peptidase_M22_CS"/>
</dbReference>
<feature type="binding site" evidence="8">
    <location>
        <position position="275"/>
    </location>
    <ligand>
        <name>substrate</name>
    </ligand>
</feature>
<name>A0AAV3GXL8_ENTFC</name>
<keyword evidence="5 8" id="KW-0408">Iron</keyword>
<dbReference type="PRINTS" id="PR00789">
    <property type="entry name" value="OSIALOPTASE"/>
</dbReference>
<evidence type="ECO:0000313" key="11">
    <source>
        <dbReference type="Proteomes" id="UP000006402"/>
    </source>
</evidence>
<dbReference type="PROSITE" id="PS01016">
    <property type="entry name" value="GLYCOPROTEASE"/>
    <property type="match status" value="1"/>
</dbReference>
<dbReference type="GO" id="GO:0005737">
    <property type="term" value="C:cytoplasm"/>
    <property type="evidence" value="ECO:0007669"/>
    <property type="project" value="UniProtKB-SubCell"/>
</dbReference>
<protein>
    <recommendedName>
        <fullName evidence="8">tRNA N6-adenosine threonylcarbamoyltransferase</fullName>
        <ecNumber evidence="8">2.3.1.234</ecNumber>
    </recommendedName>
    <alternativeName>
        <fullName evidence="8">N6-L-threonylcarbamoyladenine synthase</fullName>
        <shortName evidence="8">t(6)A synthase</shortName>
    </alternativeName>
    <alternativeName>
        <fullName evidence="8">t(6)A37 threonylcarbamoyladenosine biosynthesis protein TsaD</fullName>
    </alternativeName>
    <alternativeName>
        <fullName evidence="8">tRNA threonylcarbamoyladenosine biosynthesis protein TsaD</fullName>
    </alternativeName>
</protein>
<sequence length="383" mass="41844">MNEELILAIESSCDETSVAVVRNGTEILSNIVASQINSHKRFGGVVPEVASRHHVEQITLCLEDALVEAGVSAEDLSAVAVTYGPGLVGSLLIGISAAKAFAWAHQLPLIPVNHMAGHIYAARLVKPFQFPLMALLVSGGHTELVYMQEDGSYEIIGETRDDAAGEAYDKVGRVLGLSYPSGKEIDQLAHQGKDNYHFPRAMIHEDNYDFSFSGLKSAFINLVHNAQQRGEDLDKNDLAASFQASVIDVLITKTLRACQNYPVKQLIIAGGVAANQGLREGLQDALATKLPEVELVIPPLRLCGDNAAMIGAAAHVEMQKRNFASYQLNADPSLVLSEYRGCEKAALHQVIRTAQEKRLLMFLTWLFLLPRMQAFERRLIKSS</sequence>
<accession>A0AAV3GXL8</accession>
<dbReference type="EC" id="2.3.1.234" evidence="8"/>
<dbReference type="Gene3D" id="3.30.420.40">
    <property type="match status" value="2"/>
</dbReference>
<dbReference type="Pfam" id="PF00814">
    <property type="entry name" value="TsaD"/>
    <property type="match status" value="1"/>
</dbReference>
<keyword evidence="3 8" id="KW-0819">tRNA processing</keyword>
<comment type="cofactor">
    <cofactor evidence="8">
        <name>Fe(2+)</name>
        <dbReference type="ChEBI" id="CHEBI:29033"/>
    </cofactor>
    <text evidence="8">Binds 1 Fe(2+) ion per subunit.</text>
</comment>
<keyword evidence="4 8" id="KW-0479">Metal-binding</keyword>
<dbReference type="PANTHER" id="PTHR11735">
    <property type="entry name" value="TRNA N6-ADENOSINE THREONYLCARBAMOYLTRANSFERASE"/>
    <property type="match status" value="1"/>
</dbReference>
<dbReference type="FunFam" id="3.30.420.40:FF:000012">
    <property type="entry name" value="tRNA N6-adenosine threonylcarbamoyltransferase"/>
    <property type="match status" value="1"/>
</dbReference>
<dbReference type="GO" id="GO:0061711">
    <property type="term" value="F:tRNA N(6)-L-threonylcarbamoyladenine synthase activity"/>
    <property type="evidence" value="ECO:0007669"/>
    <property type="project" value="UniProtKB-EC"/>
</dbReference>
<feature type="binding site" evidence="8">
    <location>
        <position position="114"/>
    </location>
    <ligand>
        <name>Fe cation</name>
        <dbReference type="ChEBI" id="CHEBI:24875"/>
    </ligand>
</feature>
<dbReference type="PANTHER" id="PTHR11735:SF6">
    <property type="entry name" value="TRNA N6-ADENOSINE THREONYLCARBAMOYLTRANSFERASE, MITOCHONDRIAL"/>
    <property type="match status" value="1"/>
</dbReference>
<feature type="binding site" evidence="8">
    <location>
        <begin position="136"/>
        <end position="140"/>
    </location>
    <ligand>
        <name>substrate</name>
    </ligand>
</feature>
<evidence type="ECO:0000256" key="7">
    <source>
        <dbReference type="ARBA" id="ARBA00048117"/>
    </source>
</evidence>
<feature type="binding site" evidence="8">
    <location>
        <position position="182"/>
    </location>
    <ligand>
        <name>substrate</name>
    </ligand>
</feature>
<dbReference type="GO" id="GO:0002949">
    <property type="term" value="P:tRNA threonylcarbamoyladenosine modification"/>
    <property type="evidence" value="ECO:0007669"/>
    <property type="project" value="UniProtKB-UniRule"/>
</dbReference>
<keyword evidence="6 8" id="KW-0012">Acyltransferase</keyword>
<comment type="function">
    <text evidence="8">Required for the formation of a threonylcarbamoyl group on adenosine at position 37 (t(6)A37) in tRNAs that read codons beginning with adenine. Is involved in the transfer of the threonylcarbamoyl moiety of threonylcarbamoyl-AMP (TC-AMP) to the N6 group of A37, together with TsaE and TsaB. TsaD likely plays a direct catalytic role in this reaction.</text>
</comment>
<evidence type="ECO:0000313" key="10">
    <source>
        <dbReference type="EMBL" id="EJX53949.1"/>
    </source>
</evidence>
<evidence type="ECO:0000256" key="2">
    <source>
        <dbReference type="ARBA" id="ARBA00022679"/>
    </source>
</evidence>
<dbReference type="NCBIfam" id="TIGR00329">
    <property type="entry name" value="gcp_kae1"/>
    <property type="match status" value="1"/>
</dbReference>
<proteinExistence type="inferred from homology"/>
<feature type="domain" description="Gcp-like" evidence="9">
    <location>
        <begin position="26"/>
        <end position="311"/>
    </location>
</feature>
<reference evidence="10 11" key="1">
    <citation type="submission" date="2012-04" db="EMBL/GenBank/DDBJ databases">
        <authorList>
            <person name="Weinstock G."/>
            <person name="Sodergren E."/>
            <person name="Lobos E.A."/>
            <person name="Fulton L."/>
            <person name="Fulton R."/>
            <person name="Courtney L."/>
            <person name="Fronick C."/>
            <person name="O'Laughlin M."/>
            <person name="Godfrey J."/>
            <person name="Wilson R.M."/>
            <person name="Miner T."/>
            <person name="Farmer C."/>
            <person name="Delehaunty K."/>
            <person name="Cordes M."/>
            <person name="Minx P."/>
            <person name="Tomlinson C."/>
            <person name="Chen J."/>
            <person name="Wollam A."/>
            <person name="Pepin K.H."/>
            <person name="Bhonagiri V."/>
            <person name="Zhang X."/>
            <person name="Suruliraj S."/>
            <person name="Warren W."/>
            <person name="Mitreva M."/>
            <person name="Mardis E.R."/>
            <person name="Wilson R.K."/>
        </authorList>
    </citation>
    <scope>NUCLEOTIDE SEQUENCE [LARGE SCALE GENOMIC DNA]</scope>
    <source>
        <strain evidence="10 11">R496</strain>
    </source>
</reference>
<comment type="similarity">
    <text evidence="8">Belongs to the KAE1 / TsaD family.</text>
</comment>
<dbReference type="InterPro" id="IPR022450">
    <property type="entry name" value="TsaD"/>
</dbReference>
<dbReference type="GO" id="GO:0005506">
    <property type="term" value="F:iron ion binding"/>
    <property type="evidence" value="ECO:0007669"/>
    <property type="project" value="UniProtKB-UniRule"/>
</dbReference>
<organism evidence="10 11">
    <name type="scientific">Enterococcus faecium R496</name>
    <dbReference type="NCBI Taxonomy" id="1134836"/>
    <lineage>
        <taxon>Bacteria</taxon>
        <taxon>Bacillati</taxon>
        <taxon>Bacillota</taxon>
        <taxon>Bacilli</taxon>
        <taxon>Lactobacillales</taxon>
        <taxon>Enterococcaceae</taxon>
        <taxon>Enterococcus</taxon>
    </lineage>
</organism>
<feature type="binding site" evidence="8">
    <location>
        <position position="305"/>
    </location>
    <ligand>
        <name>Fe cation</name>
        <dbReference type="ChEBI" id="CHEBI:24875"/>
    </ligand>
</feature>
<evidence type="ECO:0000256" key="4">
    <source>
        <dbReference type="ARBA" id="ARBA00022723"/>
    </source>
</evidence>
<evidence type="ECO:0000259" key="9">
    <source>
        <dbReference type="Pfam" id="PF00814"/>
    </source>
</evidence>
<comment type="catalytic activity">
    <reaction evidence="7 8">
        <text>L-threonylcarbamoyladenylate + adenosine(37) in tRNA = N(6)-L-threonylcarbamoyladenosine(37) in tRNA + AMP + H(+)</text>
        <dbReference type="Rhea" id="RHEA:37059"/>
        <dbReference type="Rhea" id="RHEA-COMP:10162"/>
        <dbReference type="Rhea" id="RHEA-COMP:10163"/>
        <dbReference type="ChEBI" id="CHEBI:15378"/>
        <dbReference type="ChEBI" id="CHEBI:73682"/>
        <dbReference type="ChEBI" id="CHEBI:74411"/>
        <dbReference type="ChEBI" id="CHEBI:74418"/>
        <dbReference type="ChEBI" id="CHEBI:456215"/>
        <dbReference type="EC" id="2.3.1.234"/>
    </reaction>
</comment>
<dbReference type="InterPro" id="IPR017861">
    <property type="entry name" value="KAE1/TsaD"/>
</dbReference>
<dbReference type="InterPro" id="IPR043129">
    <property type="entry name" value="ATPase_NBD"/>
</dbReference>
<dbReference type="SUPFAM" id="SSF53067">
    <property type="entry name" value="Actin-like ATPase domain"/>
    <property type="match status" value="2"/>
</dbReference>
<feature type="binding site" evidence="8">
    <location>
        <position position="169"/>
    </location>
    <ligand>
        <name>substrate</name>
    </ligand>
</feature>
<evidence type="ECO:0000256" key="3">
    <source>
        <dbReference type="ARBA" id="ARBA00022694"/>
    </source>
</evidence>
<dbReference type="HAMAP" id="MF_01445">
    <property type="entry name" value="TsaD"/>
    <property type="match status" value="1"/>
</dbReference>
<feature type="binding site" evidence="8">
    <location>
        <position position="186"/>
    </location>
    <ligand>
        <name>substrate</name>
    </ligand>
</feature>
<keyword evidence="1 8" id="KW-0963">Cytoplasm</keyword>
<dbReference type="RefSeq" id="WP_002349726.1">
    <property type="nucleotide sequence ID" value="NZ_JH808560.1"/>
</dbReference>
<dbReference type="InterPro" id="IPR000905">
    <property type="entry name" value="Gcp-like_dom"/>
</dbReference>
<feature type="binding site" evidence="8">
    <location>
        <position position="118"/>
    </location>
    <ligand>
        <name>Fe cation</name>
        <dbReference type="ChEBI" id="CHEBI:24875"/>
    </ligand>
</feature>
<comment type="subcellular location">
    <subcellularLocation>
        <location evidence="8">Cytoplasm</location>
    </subcellularLocation>
</comment>
<comment type="caution">
    <text evidence="10">The sequence shown here is derived from an EMBL/GenBank/DDBJ whole genome shotgun (WGS) entry which is preliminary data.</text>
</comment>
<dbReference type="CDD" id="cd24133">
    <property type="entry name" value="ASKHA_NBD_TsaD_bac"/>
    <property type="match status" value="1"/>
</dbReference>
<gene>
    <name evidence="8" type="primary">tsaD</name>
    <name evidence="10" type="ORF">HMPREF1378_01012</name>
</gene>
<dbReference type="AlphaFoldDB" id="A0AAV3GXL8"/>
<dbReference type="NCBIfam" id="TIGR03723">
    <property type="entry name" value="T6A_TsaD_YgjD"/>
    <property type="match status" value="1"/>
</dbReference>
<dbReference type="FunFam" id="3.30.420.40:FF:000040">
    <property type="entry name" value="tRNA N6-adenosine threonylcarbamoyltransferase"/>
    <property type="match status" value="1"/>
</dbReference>
<evidence type="ECO:0000256" key="8">
    <source>
        <dbReference type="HAMAP-Rule" id="MF_01445"/>
    </source>
</evidence>
<evidence type="ECO:0000256" key="6">
    <source>
        <dbReference type="ARBA" id="ARBA00023315"/>
    </source>
</evidence>
<keyword evidence="2 8" id="KW-0808">Transferase</keyword>
<dbReference type="EMBL" id="AMAH01000074">
    <property type="protein sequence ID" value="EJX53949.1"/>
    <property type="molecule type" value="Genomic_DNA"/>
</dbReference>
<evidence type="ECO:0000256" key="5">
    <source>
        <dbReference type="ARBA" id="ARBA00023004"/>
    </source>
</evidence>